<dbReference type="PANTHER" id="PTHR37816">
    <property type="entry name" value="YALI0E33011P"/>
    <property type="match status" value="1"/>
</dbReference>
<dbReference type="AlphaFoldDB" id="A0A7W7HIZ5"/>
<reference evidence="1 4" key="2">
    <citation type="submission" date="2021-01" db="EMBL/GenBank/DDBJ databases">
        <title>Whole genome shotgun sequence of Actinoplanes lobatus NBRC 12513.</title>
        <authorList>
            <person name="Komaki H."/>
            <person name="Tamura T."/>
        </authorList>
    </citation>
    <scope>NUCLEOTIDE SEQUENCE [LARGE SCALE GENOMIC DNA]</scope>
    <source>
        <strain evidence="1 4">NBRC 12513</strain>
    </source>
</reference>
<keyword evidence="4" id="KW-1185">Reference proteome</keyword>
<dbReference type="InterPro" id="IPR052922">
    <property type="entry name" value="Cytidylate_Kinase-2"/>
</dbReference>
<evidence type="ECO:0000313" key="1">
    <source>
        <dbReference type="EMBL" id="GIE41024.1"/>
    </source>
</evidence>
<dbReference type="InterPro" id="IPR011990">
    <property type="entry name" value="TPR-like_helical_dom_sf"/>
</dbReference>
<dbReference type="EMBL" id="JACHNC010000001">
    <property type="protein sequence ID" value="MBB4751415.1"/>
    <property type="molecule type" value="Genomic_DNA"/>
</dbReference>
<evidence type="ECO:0000313" key="4">
    <source>
        <dbReference type="Proteomes" id="UP000631312"/>
    </source>
</evidence>
<reference evidence="2 3" key="1">
    <citation type="submission" date="2020-08" db="EMBL/GenBank/DDBJ databases">
        <title>Sequencing the genomes of 1000 actinobacteria strains.</title>
        <authorList>
            <person name="Klenk H.-P."/>
        </authorList>
    </citation>
    <scope>NUCLEOTIDE SEQUENCE [LARGE SCALE GENOMIC DNA]</scope>
    <source>
        <strain evidence="2 3">DSM 43150</strain>
    </source>
</reference>
<dbReference type="Proteomes" id="UP000590511">
    <property type="component" value="Unassembled WGS sequence"/>
</dbReference>
<name>A0A7W7HIZ5_9ACTN</name>
<evidence type="ECO:0000313" key="2">
    <source>
        <dbReference type="EMBL" id="MBB4751415.1"/>
    </source>
</evidence>
<dbReference type="Gene3D" id="1.25.40.10">
    <property type="entry name" value="Tetratricopeptide repeat domain"/>
    <property type="match status" value="1"/>
</dbReference>
<accession>A0A7W7HIZ5</accession>
<comment type="caution">
    <text evidence="2">The sequence shown here is derived from an EMBL/GenBank/DDBJ whole genome shotgun (WGS) entry which is preliminary data.</text>
</comment>
<dbReference type="EMBL" id="BOMP01000058">
    <property type="protein sequence ID" value="GIE41024.1"/>
    <property type="molecule type" value="Genomic_DNA"/>
</dbReference>
<dbReference type="SUPFAM" id="SSF52540">
    <property type="entry name" value="P-loop containing nucleoside triphosphate hydrolases"/>
    <property type="match status" value="1"/>
</dbReference>
<organism evidence="2 3">
    <name type="scientific">Actinoplanes lobatus</name>
    <dbReference type="NCBI Taxonomy" id="113568"/>
    <lineage>
        <taxon>Bacteria</taxon>
        <taxon>Bacillati</taxon>
        <taxon>Actinomycetota</taxon>
        <taxon>Actinomycetes</taxon>
        <taxon>Micromonosporales</taxon>
        <taxon>Micromonosporaceae</taxon>
        <taxon>Actinoplanes</taxon>
    </lineage>
</organism>
<dbReference type="Proteomes" id="UP000631312">
    <property type="component" value="Unassembled WGS sequence"/>
</dbReference>
<dbReference type="SUPFAM" id="SSF48452">
    <property type="entry name" value="TPR-like"/>
    <property type="match status" value="1"/>
</dbReference>
<dbReference type="PANTHER" id="PTHR37816:SF2">
    <property type="entry name" value="DNA TOPOLOGY MODULATION PROTEIN FLAR-RELATED PROTEIN"/>
    <property type="match status" value="1"/>
</dbReference>
<gene>
    <name evidence="1" type="ORF">Alo02nite_39220</name>
    <name evidence="2" type="ORF">BJ964_005576</name>
</gene>
<dbReference type="Gene3D" id="3.40.50.300">
    <property type="entry name" value="P-loop containing nucleotide triphosphate hydrolases"/>
    <property type="match status" value="1"/>
</dbReference>
<sequence>MTASRRLARARALTDRAEQLARSLDASPWGPRYLVAVTCAWTRLGDLERATATATAAGARAGANDPLHHLAMANAYARVGALDRVRRHMRRARKLIPTIEHASLAMIAQVELATIITFLGHLGPAEELARSLPDPLARIRALLSLAQCAQLDQPPSVVEPHDAARLTDEAAQLTRDTPSLEDPVTVRMLIGYTLLGQDRVADALEVAEEAALLLPDLSADQQPDGYAHVAAMFSHLDATERAMELAGRAEPLIAAATNDNIRGSAQRFLVAAYARTGAQNRARHLLSSMDDRFWRRHAMVELAAALADDGDFRLAERIVSTFSHTDPPSLAPSGQVDAYLRIVDSLLSPGPAEHEDTSTPMQRIAILGCGGAGKSHLARQLADRLGLPVTHLDDRYYDDDWNPAPAGEFAATQRDLVAADWWIIDGNYASTLPIRLTRADTVILLDLPAHTCLWGIARRRGRHRITLPFLRYVIRYRRTMRPRVEALIAEHGRDARYLRFTSHRQVNRFLAAL</sequence>
<proteinExistence type="predicted"/>
<protein>
    <submittedName>
        <fullName evidence="2">Tetratricopeptide (TPR) repeat protein</fullName>
    </submittedName>
</protein>
<dbReference type="InterPro" id="IPR027417">
    <property type="entry name" value="P-loop_NTPase"/>
</dbReference>
<evidence type="ECO:0000313" key="3">
    <source>
        <dbReference type="Proteomes" id="UP000590511"/>
    </source>
</evidence>
<dbReference type="RefSeq" id="WP_229806761.1">
    <property type="nucleotide sequence ID" value="NZ_BOMP01000058.1"/>
</dbReference>